<sequence>MRDGLSISGLTTASTIWVAAALGMAVGVGQCELAFAATLFALIVLTAFGYLQRFFDKLHKTIILHIIFDIENNGVASFEEKLTMIGLRYERRKERRKGMDVRYVYEISGSSEKQEALINYLIEQKDKVKAFEY</sequence>
<evidence type="ECO:0000259" key="8">
    <source>
        <dbReference type="Pfam" id="PF02308"/>
    </source>
</evidence>
<evidence type="ECO:0000256" key="6">
    <source>
        <dbReference type="ARBA" id="ARBA00023136"/>
    </source>
</evidence>
<feature type="transmembrane region" description="Helical" evidence="7">
    <location>
        <begin position="33"/>
        <end position="51"/>
    </location>
</feature>
<dbReference type="InterPro" id="IPR003416">
    <property type="entry name" value="MgtC/SapB/SrpB/YhiD_fam"/>
</dbReference>
<accession>A0ABS5VUA3</accession>
<evidence type="ECO:0000256" key="7">
    <source>
        <dbReference type="SAM" id="Phobius"/>
    </source>
</evidence>
<evidence type="ECO:0000256" key="5">
    <source>
        <dbReference type="ARBA" id="ARBA00022989"/>
    </source>
</evidence>
<evidence type="ECO:0000256" key="3">
    <source>
        <dbReference type="ARBA" id="ARBA00022475"/>
    </source>
</evidence>
<dbReference type="InterPro" id="IPR049177">
    <property type="entry name" value="MgtC_SapB_SrpB_YhiD_N"/>
</dbReference>
<keyword evidence="10" id="KW-1185">Reference proteome</keyword>
<protein>
    <submittedName>
        <fullName evidence="9">MgtC/SapB family protein</fullName>
    </submittedName>
</protein>
<feature type="domain" description="MgtC/SapB/SrpB/YhiD N-terminal" evidence="8">
    <location>
        <begin position="2"/>
        <end position="53"/>
    </location>
</feature>
<keyword evidence="6 7" id="KW-0472">Membrane</keyword>
<evidence type="ECO:0000313" key="9">
    <source>
        <dbReference type="EMBL" id="MBT1704344.1"/>
    </source>
</evidence>
<reference evidence="9 10" key="1">
    <citation type="submission" date="2021-05" db="EMBL/GenBank/DDBJ databases">
        <title>A Polyphasic approach of four new species of the genus Ohtaekwangia: Ohtaekwangia histidinii sp. nov., Ohtaekwangia cretensis sp. nov., Ohtaekwangia indiensis sp. nov., Ohtaekwangia reichenbachii sp. nov. from diverse environment.</title>
        <authorList>
            <person name="Octaviana S."/>
        </authorList>
    </citation>
    <scope>NUCLEOTIDE SEQUENCE [LARGE SCALE GENOMIC DNA]</scope>
    <source>
        <strain evidence="9 10">PWU20</strain>
    </source>
</reference>
<dbReference type="Pfam" id="PF02308">
    <property type="entry name" value="MgtC"/>
    <property type="match status" value="1"/>
</dbReference>
<proteinExistence type="inferred from homology"/>
<name>A0ABS5VUA3_9BACT</name>
<keyword evidence="4 7" id="KW-0812">Transmembrane</keyword>
<evidence type="ECO:0000256" key="2">
    <source>
        <dbReference type="ARBA" id="ARBA00009298"/>
    </source>
</evidence>
<evidence type="ECO:0000256" key="4">
    <source>
        <dbReference type="ARBA" id="ARBA00022692"/>
    </source>
</evidence>
<dbReference type="EMBL" id="JAHESD010000029">
    <property type="protein sequence ID" value="MBT1704344.1"/>
    <property type="molecule type" value="Genomic_DNA"/>
</dbReference>
<feature type="transmembrane region" description="Helical" evidence="7">
    <location>
        <begin position="7"/>
        <end position="27"/>
    </location>
</feature>
<evidence type="ECO:0000313" key="10">
    <source>
        <dbReference type="Proteomes" id="UP000772618"/>
    </source>
</evidence>
<gene>
    <name evidence="9" type="ORF">KK060_13700</name>
</gene>
<comment type="similarity">
    <text evidence="2">Belongs to the MgtC/SapB family.</text>
</comment>
<keyword evidence="3" id="KW-1003">Cell membrane</keyword>
<comment type="caution">
    <text evidence="9">The sequence shown here is derived from an EMBL/GenBank/DDBJ whole genome shotgun (WGS) entry which is preliminary data.</text>
</comment>
<organism evidence="9 10">
    <name type="scientific">Chryseosolibacter indicus</name>
    <dbReference type="NCBI Taxonomy" id="2782351"/>
    <lineage>
        <taxon>Bacteria</taxon>
        <taxon>Pseudomonadati</taxon>
        <taxon>Bacteroidota</taxon>
        <taxon>Cytophagia</taxon>
        <taxon>Cytophagales</taxon>
        <taxon>Chryseotaleaceae</taxon>
        <taxon>Chryseosolibacter</taxon>
    </lineage>
</organism>
<evidence type="ECO:0000256" key="1">
    <source>
        <dbReference type="ARBA" id="ARBA00004651"/>
    </source>
</evidence>
<comment type="subcellular location">
    <subcellularLocation>
        <location evidence="1">Cell membrane</location>
        <topology evidence="1">Multi-pass membrane protein</topology>
    </subcellularLocation>
</comment>
<dbReference type="PANTHER" id="PTHR33778">
    <property type="entry name" value="PROTEIN MGTC"/>
    <property type="match status" value="1"/>
</dbReference>
<dbReference type="Proteomes" id="UP000772618">
    <property type="component" value="Unassembled WGS sequence"/>
</dbReference>
<keyword evidence="5 7" id="KW-1133">Transmembrane helix</keyword>
<dbReference type="PANTHER" id="PTHR33778:SF1">
    <property type="entry name" value="MAGNESIUM TRANSPORTER YHID-RELATED"/>
    <property type="match status" value="1"/>
</dbReference>